<organism evidence="2">
    <name type="scientific">Klebsiella pneumoniae</name>
    <dbReference type="NCBI Taxonomy" id="573"/>
    <lineage>
        <taxon>Bacteria</taxon>
        <taxon>Pseudomonadati</taxon>
        <taxon>Pseudomonadota</taxon>
        <taxon>Gammaproteobacteria</taxon>
        <taxon>Enterobacterales</taxon>
        <taxon>Enterobacteriaceae</taxon>
        <taxon>Klebsiella/Raoultella group</taxon>
        <taxon>Klebsiella</taxon>
        <taxon>Klebsiella pneumoniae complex</taxon>
    </lineage>
</organism>
<geneLocation type="plasmid" evidence="1">
    <name>pK195_rmpA2</name>
</geneLocation>
<geneLocation type="plasmid" evidence="3">
    <name>pK239_rmpA2</name>
</geneLocation>
<evidence type="ECO:0000313" key="3">
    <source>
        <dbReference type="EMBL" id="QIQ16430.1"/>
    </source>
</evidence>
<keyword evidence="2" id="KW-0614">Plasmid</keyword>
<name>A0A6G9HZ45_KLEPN</name>
<reference evidence="2" key="1">
    <citation type="submission" date="2018-12" db="EMBL/GenBank/DDBJ databases">
        <authorList>
            <person name="Liu L."/>
        </authorList>
    </citation>
    <scope>NUCLEOTIDE SEQUENCE</scope>
    <source>
        <strain evidence="1">K195</strain>
        <strain evidence="2">K234</strain>
        <strain evidence="3">K239</strain>
        <plasmid evidence="1">pK195_rmpA2</plasmid>
        <plasmid evidence="2">pK234_rmpA2</plasmid>
        <plasmid evidence="3">pK239_rmpA2</plasmid>
    </source>
</reference>
<dbReference type="EMBL" id="MK347238">
    <property type="protein sequence ID" value="QIQ16430.1"/>
    <property type="molecule type" value="Genomic_DNA"/>
</dbReference>
<dbReference type="EMBL" id="MK347228">
    <property type="protein sequence ID" value="QIQ14129.1"/>
    <property type="molecule type" value="Genomic_DNA"/>
</dbReference>
<protein>
    <submittedName>
        <fullName evidence="2">Uncharacterized protein</fullName>
    </submittedName>
</protein>
<proteinExistence type="predicted"/>
<evidence type="ECO:0000313" key="2">
    <source>
        <dbReference type="EMBL" id="QIQ15960.1"/>
    </source>
</evidence>
<sequence length="37" mass="4041">MPFFILTLPSNQGGPTDEADTVTRKPIFNAGDINNFT</sequence>
<dbReference type="AlphaFoldDB" id="A0A6G9HZ45"/>
<dbReference type="EMBL" id="MK347228">
    <property type="protein sequence ID" value="QIQ14133.1"/>
    <property type="molecule type" value="Genomic_DNA"/>
</dbReference>
<evidence type="ECO:0000313" key="1">
    <source>
        <dbReference type="EMBL" id="QIQ14129.1"/>
    </source>
</evidence>
<geneLocation type="plasmid" evidence="2">
    <name>pK234_rmpA2</name>
</geneLocation>
<dbReference type="EMBL" id="MK347236">
    <property type="protein sequence ID" value="QIQ15960.1"/>
    <property type="molecule type" value="Genomic_DNA"/>
</dbReference>
<accession>A0A6G9HZ45</accession>